<dbReference type="EMBL" id="UINC01227889">
    <property type="protein sequence ID" value="SVE58973.1"/>
    <property type="molecule type" value="Genomic_DNA"/>
</dbReference>
<protein>
    <recommendedName>
        <fullName evidence="4">Short-chain dehydrogenase</fullName>
    </recommendedName>
</protein>
<dbReference type="AlphaFoldDB" id="A0A383ER97"/>
<evidence type="ECO:0000256" key="2">
    <source>
        <dbReference type="ARBA" id="ARBA00023002"/>
    </source>
</evidence>
<accession>A0A383ER97</accession>
<proteinExistence type="inferred from homology"/>
<reference evidence="3" key="1">
    <citation type="submission" date="2018-05" db="EMBL/GenBank/DDBJ databases">
        <authorList>
            <person name="Lanie J.A."/>
            <person name="Ng W.-L."/>
            <person name="Kazmierczak K.M."/>
            <person name="Andrzejewski T.M."/>
            <person name="Davidsen T.M."/>
            <person name="Wayne K.J."/>
            <person name="Tettelin H."/>
            <person name="Glass J.I."/>
            <person name="Rusch D."/>
            <person name="Podicherti R."/>
            <person name="Tsui H.-C.T."/>
            <person name="Winkler M.E."/>
        </authorList>
    </citation>
    <scope>NUCLEOTIDE SEQUENCE</scope>
</reference>
<evidence type="ECO:0008006" key="4">
    <source>
        <dbReference type="Google" id="ProtNLM"/>
    </source>
</evidence>
<evidence type="ECO:0000256" key="1">
    <source>
        <dbReference type="ARBA" id="ARBA00006484"/>
    </source>
</evidence>
<dbReference type="PANTHER" id="PTHR43391">
    <property type="entry name" value="RETINOL DEHYDROGENASE-RELATED"/>
    <property type="match status" value="1"/>
</dbReference>
<keyword evidence="2" id="KW-0560">Oxidoreductase</keyword>
<gene>
    <name evidence="3" type="ORF">METZ01_LOCUS511827</name>
</gene>
<dbReference type="Gene3D" id="3.40.50.720">
    <property type="entry name" value="NAD(P)-binding Rossmann-like Domain"/>
    <property type="match status" value="1"/>
</dbReference>
<evidence type="ECO:0000313" key="3">
    <source>
        <dbReference type="EMBL" id="SVE58973.1"/>
    </source>
</evidence>
<sequence>GVYYTARAFMPLLVASEEGHLINTSSVNGFWASLGPGFPHTAYSAAKFAVKGFSEALVIDLRLNAPHVKVSVVMPGHIGTNIAINSGKVLGKPEPMDMPAEEVAKLRSLMIRRGLPVDNITDDAIRALIKQRGENFRDNAPTTPNQAAEIILDGVRQNQWRILVGEDAHAIDTQVRATPEEAYETSFLDQLHADGHLGIADSR</sequence>
<dbReference type="Pfam" id="PF00106">
    <property type="entry name" value="adh_short"/>
    <property type="match status" value="1"/>
</dbReference>
<organism evidence="3">
    <name type="scientific">marine metagenome</name>
    <dbReference type="NCBI Taxonomy" id="408172"/>
    <lineage>
        <taxon>unclassified sequences</taxon>
        <taxon>metagenomes</taxon>
        <taxon>ecological metagenomes</taxon>
    </lineage>
</organism>
<comment type="similarity">
    <text evidence="1">Belongs to the short-chain dehydrogenases/reductases (SDR) family.</text>
</comment>
<name>A0A383ER97_9ZZZZ</name>
<dbReference type="InterPro" id="IPR036291">
    <property type="entry name" value="NAD(P)-bd_dom_sf"/>
</dbReference>
<dbReference type="SUPFAM" id="SSF51735">
    <property type="entry name" value="NAD(P)-binding Rossmann-fold domains"/>
    <property type="match status" value="1"/>
</dbReference>
<dbReference type="PANTHER" id="PTHR43391:SF82">
    <property type="entry name" value="OXIDOREDUCTASE SADH-RELATED"/>
    <property type="match status" value="1"/>
</dbReference>
<dbReference type="InterPro" id="IPR002347">
    <property type="entry name" value="SDR_fam"/>
</dbReference>
<feature type="non-terminal residue" evidence="3">
    <location>
        <position position="1"/>
    </location>
</feature>
<dbReference type="GO" id="GO:0016491">
    <property type="term" value="F:oxidoreductase activity"/>
    <property type="evidence" value="ECO:0007669"/>
    <property type="project" value="UniProtKB-KW"/>
</dbReference>
<dbReference type="PRINTS" id="PR00081">
    <property type="entry name" value="GDHRDH"/>
</dbReference>